<name>A0A7Y4HAP8_9BRAD</name>
<evidence type="ECO:0000313" key="1">
    <source>
        <dbReference type="EMBL" id="NOJ50449.1"/>
    </source>
</evidence>
<organism evidence="1 2">
    <name type="scientific">Bradyrhizobium archetypum</name>
    <dbReference type="NCBI Taxonomy" id="2721160"/>
    <lineage>
        <taxon>Bacteria</taxon>
        <taxon>Pseudomonadati</taxon>
        <taxon>Pseudomonadota</taxon>
        <taxon>Alphaproteobacteria</taxon>
        <taxon>Hyphomicrobiales</taxon>
        <taxon>Nitrobacteraceae</taxon>
        <taxon>Bradyrhizobium</taxon>
    </lineage>
</organism>
<dbReference type="AlphaFoldDB" id="A0A7Y4HAP8"/>
<dbReference type="RefSeq" id="WP_171713489.1">
    <property type="nucleotide sequence ID" value="NZ_JAAVLW010000011.1"/>
</dbReference>
<sequence>MAAADAHLDANRPSSLIVYKIEFGQLRQYGLAVTLFKFQLAAAADDLMKRNATQRAEMGVLFPARRWMI</sequence>
<dbReference type="Proteomes" id="UP000528734">
    <property type="component" value="Unassembled WGS sequence"/>
</dbReference>
<proteinExistence type="predicted"/>
<comment type="caution">
    <text evidence="1">The sequence shown here is derived from an EMBL/GenBank/DDBJ whole genome shotgun (WGS) entry which is preliminary data.</text>
</comment>
<gene>
    <name evidence="1" type="ORF">HCN50_30155</name>
</gene>
<reference evidence="1 2" key="1">
    <citation type="submission" date="2020-03" db="EMBL/GenBank/DDBJ databases">
        <title>Bradyrhizobium diversity isolated from nodules of Muelleranthus trifoliolatus.</title>
        <authorList>
            <person name="Klepa M."/>
            <person name="Helene L."/>
            <person name="Hungria M."/>
        </authorList>
    </citation>
    <scope>NUCLEOTIDE SEQUENCE [LARGE SCALE GENOMIC DNA]</scope>
    <source>
        <strain evidence="1 2">WSM 1744</strain>
    </source>
</reference>
<accession>A0A7Y4HAP8</accession>
<evidence type="ECO:0000313" key="2">
    <source>
        <dbReference type="Proteomes" id="UP000528734"/>
    </source>
</evidence>
<keyword evidence="2" id="KW-1185">Reference proteome</keyword>
<protein>
    <submittedName>
        <fullName evidence="1">Uncharacterized protein</fullName>
    </submittedName>
</protein>
<dbReference type="EMBL" id="JAAVLW010000011">
    <property type="protein sequence ID" value="NOJ50449.1"/>
    <property type="molecule type" value="Genomic_DNA"/>
</dbReference>